<reference evidence="1" key="1">
    <citation type="submission" date="2020-11" db="EMBL/GenBank/DDBJ databases">
        <title>Bacterial whole genome sequence for Panacibacter sp. DH6.</title>
        <authorList>
            <person name="Le V."/>
            <person name="Ko S."/>
            <person name="Ahn C.-Y."/>
            <person name="Oh H.-M."/>
        </authorList>
    </citation>
    <scope>NUCLEOTIDE SEQUENCE</scope>
    <source>
        <strain evidence="1">DH6</strain>
    </source>
</reference>
<sequence>MELNKRLRKAGFTISSGDIFEVPLKNGTKGYFQFLYKDDNYMAGHVIRAFDYFAKQDEHPMMENIVTYSIKFIAHTRVFEGLKDGLWSKLGNMPLEAGFQFPVFRQTNDTYALVKKSYNWFIWQYDPEKRTHIGELTDKYKHLPMSGILPSKAIVEWFETGWHGFKEPE</sequence>
<dbReference type="RefSeq" id="WP_196991780.1">
    <property type="nucleotide sequence ID" value="NZ_JADWYR010000002.1"/>
</dbReference>
<dbReference type="InterPro" id="IPR029278">
    <property type="entry name" value="Imm26"/>
</dbReference>
<accession>A0A931GWI8</accession>
<evidence type="ECO:0000313" key="1">
    <source>
        <dbReference type="EMBL" id="MBG9377710.1"/>
    </source>
</evidence>
<proteinExistence type="predicted"/>
<organism evidence="1 2">
    <name type="scientific">Panacibacter microcysteis</name>
    <dbReference type="NCBI Taxonomy" id="2793269"/>
    <lineage>
        <taxon>Bacteria</taxon>
        <taxon>Pseudomonadati</taxon>
        <taxon>Bacteroidota</taxon>
        <taxon>Chitinophagia</taxon>
        <taxon>Chitinophagales</taxon>
        <taxon>Chitinophagaceae</taxon>
        <taxon>Panacibacter</taxon>
    </lineage>
</organism>
<evidence type="ECO:0000313" key="2">
    <source>
        <dbReference type="Proteomes" id="UP000628448"/>
    </source>
</evidence>
<protein>
    <recommendedName>
        <fullName evidence="3">Immunity protein 26</fullName>
    </recommendedName>
</protein>
<dbReference type="AlphaFoldDB" id="A0A931GWI8"/>
<name>A0A931GWI8_9BACT</name>
<evidence type="ECO:0008006" key="3">
    <source>
        <dbReference type="Google" id="ProtNLM"/>
    </source>
</evidence>
<dbReference type="Pfam" id="PF15428">
    <property type="entry name" value="Imm26"/>
    <property type="match status" value="1"/>
</dbReference>
<gene>
    <name evidence="1" type="ORF">I5907_15820</name>
</gene>
<dbReference type="Proteomes" id="UP000628448">
    <property type="component" value="Unassembled WGS sequence"/>
</dbReference>
<dbReference type="EMBL" id="JADWYR010000002">
    <property type="protein sequence ID" value="MBG9377710.1"/>
    <property type="molecule type" value="Genomic_DNA"/>
</dbReference>
<keyword evidence="2" id="KW-1185">Reference proteome</keyword>
<comment type="caution">
    <text evidence="1">The sequence shown here is derived from an EMBL/GenBank/DDBJ whole genome shotgun (WGS) entry which is preliminary data.</text>
</comment>